<keyword evidence="7 8" id="KW-0472">Membrane</keyword>
<evidence type="ECO:0000256" key="1">
    <source>
        <dbReference type="ARBA" id="ARBA00004651"/>
    </source>
</evidence>
<dbReference type="PANTHER" id="PTHR34979">
    <property type="entry name" value="INNER MEMBRANE PROTEIN YGAZ"/>
    <property type="match status" value="1"/>
</dbReference>
<feature type="transmembrane region" description="Helical" evidence="8">
    <location>
        <begin position="188"/>
        <end position="205"/>
    </location>
</feature>
<gene>
    <name evidence="9" type="ORF">CPter291_1319</name>
</gene>
<sequence>MPHPTPSASFAAGARDSLPMLVGAAPFGVIFGALIAAGPLVAWQGQFMSLSVFAGSSQFIAVGLAAAQTGILVIWMATFIVNLRHMLYAATLLPYVSHLPARWRGLLGFLLTDETFAVANAYYHKHGQTPLGHWYFLGSGLAMYGNWQLWTLIGLLFGEAFPQLQTLGLDFAMVATFIAIVVPQLFRFPQLAAAIAAGAFAWFLRDLPYKLGLLAAILAGVGVGLGISHWQARSRAAKGKA</sequence>
<protein>
    <submittedName>
        <fullName evidence="9">AzlC family protein</fullName>
    </submittedName>
</protein>
<accession>A0ABN4M7J5</accession>
<evidence type="ECO:0000313" key="10">
    <source>
        <dbReference type="Proteomes" id="UP000074914"/>
    </source>
</evidence>
<dbReference type="Proteomes" id="UP000074914">
    <property type="component" value="Chromosome"/>
</dbReference>
<dbReference type="InterPro" id="IPR011606">
    <property type="entry name" value="Brnchd-chn_aa_trnsp_permease"/>
</dbReference>
<dbReference type="PANTHER" id="PTHR34979:SF1">
    <property type="entry name" value="INNER MEMBRANE PROTEIN YGAZ"/>
    <property type="match status" value="1"/>
</dbReference>
<evidence type="ECO:0000256" key="7">
    <source>
        <dbReference type="ARBA" id="ARBA00023136"/>
    </source>
</evidence>
<evidence type="ECO:0000256" key="4">
    <source>
        <dbReference type="ARBA" id="ARBA00022475"/>
    </source>
</evidence>
<dbReference type="RefSeq" id="WP_062112922.1">
    <property type="nucleotide sequence ID" value="NZ_CP013236.1"/>
</dbReference>
<keyword evidence="4" id="KW-1003">Cell membrane</keyword>
<reference evidence="9 10" key="1">
    <citation type="submission" date="2015-11" db="EMBL/GenBank/DDBJ databases">
        <title>Exploring the genomic traits of fungus-feeding bacterial genus Collimonas.</title>
        <authorList>
            <person name="Song C."/>
            <person name="Schmidt R."/>
            <person name="de Jager V."/>
            <person name="Krzyzanowska D."/>
            <person name="Jongedijk E."/>
            <person name="Cankar K."/>
            <person name="Beekwilder J."/>
            <person name="van Veen A."/>
            <person name="de Boer W."/>
            <person name="van Veen J.A."/>
            <person name="Garbeva P."/>
        </authorList>
    </citation>
    <scope>NUCLEOTIDE SEQUENCE [LARGE SCALE GENOMIC DNA]</scope>
    <source>
        <strain evidence="9 10">Ter291</strain>
    </source>
</reference>
<evidence type="ECO:0000256" key="8">
    <source>
        <dbReference type="SAM" id="Phobius"/>
    </source>
</evidence>
<dbReference type="EMBL" id="CP013236">
    <property type="protein sequence ID" value="AMP13595.1"/>
    <property type="molecule type" value="Genomic_DNA"/>
</dbReference>
<keyword evidence="3" id="KW-0813">Transport</keyword>
<feature type="transmembrane region" description="Helical" evidence="8">
    <location>
        <begin position="211"/>
        <end position="230"/>
    </location>
</feature>
<evidence type="ECO:0000256" key="5">
    <source>
        <dbReference type="ARBA" id="ARBA00022692"/>
    </source>
</evidence>
<name>A0ABN4M7J5_9BURK</name>
<evidence type="ECO:0000256" key="3">
    <source>
        <dbReference type="ARBA" id="ARBA00022448"/>
    </source>
</evidence>
<evidence type="ECO:0000256" key="2">
    <source>
        <dbReference type="ARBA" id="ARBA00010735"/>
    </source>
</evidence>
<keyword evidence="6 8" id="KW-1133">Transmembrane helix</keyword>
<organism evidence="9 10">
    <name type="scientific">Collimonas pratensis</name>
    <dbReference type="NCBI Taxonomy" id="279113"/>
    <lineage>
        <taxon>Bacteria</taxon>
        <taxon>Pseudomonadati</taxon>
        <taxon>Pseudomonadota</taxon>
        <taxon>Betaproteobacteria</taxon>
        <taxon>Burkholderiales</taxon>
        <taxon>Oxalobacteraceae</taxon>
        <taxon>Collimonas</taxon>
    </lineage>
</organism>
<feature type="transmembrane region" description="Helical" evidence="8">
    <location>
        <begin position="20"/>
        <end position="43"/>
    </location>
</feature>
<proteinExistence type="inferred from homology"/>
<feature type="transmembrane region" description="Helical" evidence="8">
    <location>
        <begin position="59"/>
        <end position="83"/>
    </location>
</feature>
<comment type="subcellular location">
    <subcellularLocation>
        <location evidence="1">Cell membrane</location>
        <topology evidence="1">Multi-pass membrane protein</topology>
    </subcellularLocation>
</comment>
<comment type="similarity">
    <text evidence="2">Belongs to the AzlC family.</text>
</comment>
<dbReference type="Pfam" id="PF03591">
    <property type="entry name" value="AzlC"/>
    <property type="match status" value="1"/>
</dbReference>
<evidence type="ECO:0000256" key="6">
    <source>
        <dbReference type="ARBA" id="ARBA00022989"/>
    </source>
</evidence>
<keyword evidence="10" id="KW-1185">Reference proteome</keyword>
<feature type="transmembrane region" description="Helical" evidence="8">
    <location>
        <begin position="135"/>
        <end position="157"/>
    </location>
</feature>
<evidence type="ECO:0000313" key="9">
    <source>
        <dbReference type="EMBL" id="AMP13595.1"/>
    </source>
</evidence>
<keyword evidence="5 8" id="KW-0812">Transmembrane</keyword>